<dbReference type="Proteomes" id="UP000037151">
    <property type="component" value="Unassembled WGS sequence"/>
</dbReference>
<dbReference type="Pfam" id="PF01663">
    <property type="entry name" value="Phosphodiest"/>
    <property type="match status" value="1"/>
</dbReference>
<evidence type="ECO:0000313" key="1">
    <source>
        <dbReference type="EMBL" id="KND33106.1"/>
    </source>
</evidence>
<name>A0A0L0K5J9_9ACTN</name>
<dbReference type="PANTHER" id="PTHR10151:SF120">
    <property type="entry name" value="BIS(5'-ADENOSYL)-TRIPHOSPHATASE"/>
    <property type="match status" value="1"/>
</dbReference>
<dbReference type="AlphaFoldDB" id="A0A0L0K5J9"/>
<sequence>MDVVGLTPRLLEHMPSLHRVSERGFGARLDPVFPAVTTSVQSSMLTGLHPKDHGIVGNGWFFRDLAEVHFWKQNNGLVAGEKLWHAAHKSDPDYSIGNLCWWYAMGMEIDTVLTPRPMFHYDGSVQADIYTRPDDLRVDLQKALGTFPLPEFWSPLSNIKPSRWLVDAALRMLEQRPHDMMLLYIPHLDYDLQRYGADGPEAIAAARELDAVLAPLIDALVDRDHHIVIVSEYGLTSVGRPVDINRALRREGLLNVYSQHGKEFFDPHTSAALAVADHQAAHVYVRDPAVLDRVRSIIGELPGVDEVLDRTQQAKYHIDHERAGELVAIAEPDAWFTYYYWLDDDRAPDWAQCMDFFKKPGYDPAELFFDPADPLVKVKGLYQLARMKLGMRAGFNVVPLDPSCVGGSHGRLPDRPEDGPVVLCSDPRFEQPSFHATEIKNLLLRVAGLPVSDTARKDT</sequence>
<dbReference type="PATRIC" id="fig|42234.21.peg.4222"/>
<proteinExistence type="predicted"/>
<evidence type="ECO:0000313" key="2">
    <source>
        <dbReference type="Proteomes" id="UP000037151"/>
    </source>
</evidence>
<dbReference type="InterPro" id="IPR017850">
    <property type="entry name" value="Alkaline_phosphatase_core_sf"/>
</dbReference>
<dbReference type="InterPro" id="IPR023116">
    <property type="entry name" value="Phosphonoacetate_hydro_insert"/>
</dbReference>
<gene>
    <name evidence="1" type="ORF">IQ63_20475</name>
</gene>
<dbReference type="InterPro" id="IPR002591">
    <property type="entry name" value="Phosphodiest/P_Trfase"/>
</dbReference>
<dbReference type="Gene3D" id="3.30.1360.110">
    <property type="entry name" value="Domain 2, Phosphonoacetate Hydrolase"/>
    <property type="match status" value="1"/>
</dbReference>
<accession>A0A0L0K5J9</accession>
<comment type="caution">
    <text evidence="1">The sequence shown here is derived from an EMBL/GenBank/DDBJ whole genome shotgun (WGS) entry which is preliminary data.</text>
</comment>
<protein>
    <submittedName>
        <fullName evidence="1">Phosphodiesterase</fullName>
    </submittedName>
</protein>
<dbReference type="GO" id="GO:0016787">
    <property type="term" value="F:hydrolase activity"/>
    <property type="evidence" value="ECO:0007669"/>
    <property type="project" value="UniProtKB-ARBA"/>
</dbReference>
<dbReference type="PANTHER" id="PTHR10151">
    <property type="entry name" value="ECTONUCLEOTIDE PYROPHOSPHATASE/PHOSPHODIESTERASE"/>
    <property type="match status" value="1"/>
</dbReference>
<dbReference type="Gene3D" id="3.40.720.10">
    <property type="entry name" value="Alkaline Phosphatase, subunit A"/>
    <property type="match status" value="1"/>
</dbReference>
<dbReference type="SUPFAM" id="SSF53649">
    <property type="entry name" value="Alkaline phosphatase-like"/>
    <property type="match status" value="1"/>
</dbReference>
<reference evidence="2" key="1">
    <citation type="submission" date="2014-07" db="EMBL/GenBank/DDBJ databases">
        <title>Genome sequencing of plant-pathogenic Streptomyces species.</title>
        <authorList>
            <person name="Harrison J."/>
            <person name="Sapp M."/>
            <person name="Thwaites R."/>
            <person name="Studholme D.J."/>
        </authorList>
    </citation>
    <scope>NUCLEOTIDE SEQUENCE [LARGE SCALE GENOMIC DNA]</scope>
    <source>
        <strain evidence="2">NCPPB 4445</strain>
    </source>
</reference>
<dbReference type="EMBL" id="JPPY01000129">
    <property type="protein sequence ID" value="KND33106.1"/>
    <property type="molecule type" value="Genomic_DNA"/>
</dbReference>
<organism evidence="1 2">
    <name type="scientific">Streptomyces acidiscabies</name>
    <dbReference type="NCBI Taxonomy" id="42234"/>
    <lineage>
        <taxon>Bacteria</taxon>
        <taxon>Bacillati</taxon>
        <taxon>Actinomycetota</taxon>
        <taxon>Actinomycetes</taxon>
        <taxon>Kitasatosporales</taxon>
        <taxon>Streptomycetaceae</taxon>
        <taxon>Streptomyces</taxon>
    </lineage>
</organism>